<evidence type="ECO:0000259" key="1">
    <source>
        <dbReference type="Pfam" id="PF04993"/>
    </source>
</evidence>
<gene>
    <name evidence="2" type="ORF">ACFPP9_08955</name>
</gene>
<dbReference type="InterPro" id="IPR047525">
    <property type="entry name" value="TfoX-like"/>
</dbReference>
<evidence type="ECO:0000313" key="3">
    <source>
        <dbReference type="Proteomes" id="UP001596150"/>
    </source>
</evidence>
<dbReference type="PANTHER" id="PTHR36121">
    <property type="entry name" value="PROTEIN SXY"/>
    <property type="match status" value="1"/>
</dbReference>
<evidence type="ECO:0000313" key="2">
    <source>
        <dbReference type="EMBL" id="MFC5515895.1"/>
    </source>
</evidence>
<feature type="domain" description="TfoX N-terminal" evidence="1">
    <location>
        <begin position="38"/>
        <end position="128"/>
    </location>
</feature>
<dbReference type="Pfam" id="PF04993">
    <property type="entry name" value="TfoX_N"/>
    <property type="match status" value="1"/>
</dbReference>
<dbReference type="Gene3D" id="3.30.1460.30">
    <property type="entry name" value="YgaC/TfoX-N like chaperone"/>
    <property type="match status" value="1"/>
</dbReference>
<keyword evidence="3" id="KW-1185">Reference proteome</keyword>
<proteinExistence type="predicted"/>
<dbReference type="InterPro" id="IPR007076">
    <property type="entry name" value="TfoX_N"/>
</dbReference>
<comment type="caution">
    <text evidence="2">The sequence shown here is derived from an EMBL/GenBank/DDBJ whole genome shotgun (WGS) entry which is preliminary data.</text>
</comment>
<dbReference type="SUPFAM" id="SSF159894">
    <property type="entry name" value="YgaC/TfoX-N like"/>
    <property type="match status" value="1"/>
</dbReference>
<organism evidence="2 3">
    <name type="scientific">Kaistia terrae</name>
    <dbReference type="NCBI Taxonomy" id="537017"/>
    <lineage>
        <taxon>Bacteria</taxon>
        <taxon>Pseudomonadati</taxon>
        <taxon>Pseudomonadota</taxon>
        <taxon>Alphaproteobacteria</taxon>
        <taxon>Hyphomicrobiales</taxon>
        <taxon>Kaistiaceae</taxon>
        <taxon>Kaistia</taxon>
    </lineage>
</organism>
<dbReference type="EMBL" id="JBHSML010000003">
    <property type="protein sequence ID" value="MFC5515895.1"/>
    <property type="molecule type" value="Genomic_DNA"/>
</dbReference>
<dbReference type="PANTHER" id="PTHR36121:SF1">
    <property type="entry name" value="PROTEIN SXY"/>
    <property type="match status" value="1"/>
</dbReference>
<protein>
    <submittedName>
        <fullName evidence="2">TfoX/Sxy family protein</fullName>
    </submittedName>
</protein>
<dbReference type="RefSeq" id="WP_266341886.1">
    <property type="nucleotide sequence ID" value="NZ_JAPKNH010000001.1"/>
</dbReference>
<dbReference type="Proteomes" id="UP001596150">
    <property type="component" value="Unassembled WGS sequence"/>
</dbReference>
<reference evidence="3" key="1">
    <citation type="journal article" date="2019" name="Int. J. Syst. Evol. Microbiol.">
        <title>The Global Catalogue of Microorganisms (GCM) 10K type strain sequencing project: providing services to taxonomists for standard genome sequencing and annotation.</title>
        <authorList>
            <consortium name="The Broad Institute Genomics Platform"/>
            <consortium name="The Broad Institute Genome Sequencing Center for Infectious Disease"/>
            <person name="Wu L."/>
            <person name="Ma J."/>
        </authorList>
    </citation>
    <scope>NUCLEOTIDE SEQUENCE [LARGE SCALE GENOMIC DNA]</scope>
    <source>
        <strain evidence="3">KACC 12633</strain>
    </source>
</reference>
<accession>A0ABW0PTL1</accession>
<name>A0ABW0PTL1_9HYPH</name>
<sequence>MRSSGRRSAWRLISGRWASISQTEAAHDGRSRLSRRAVEPVGGVRIRRMFGGLGFFRDGLMFGIWQGDVIYLKADDQTRQAYEAEGCGPFVYGSKNGRDTSLSYYRIPERLLDDTDELRDWALAAIDVAIRANAAKPIKQRK</sequence>